<accession>A0A0D2CGP6</accession>
<dbReference type="InterPro" id="IPR004827">
    <property type="entry name" value="bZIP"/>
</dbReference>
<feature type="compositionally biased region" description="Polar residues" evidence="1">
    <location>
        <begin position="12"/>
        <end position="43"/>
    </location>
</feature>
<dbReference type="AlphaFoldDB" id="A0A0D2CGP6"/>
<evidence type="ECO:0000313" key="4">
    <source>
        <dbReference type="Proteomes" id="UP000054466"/>
    </source>
</evidence>
<dbReference type="Proteomes" id="UP000054466">
    <property type="component" value="Unassembled WGS sequence"/>
</dbReference>
<keyword evidence="4" id="KW-1185">Reference proteome</keyword>
<organism evidence="3 4">
    <name type="scientific">Cladophialophora immunda</name>
    <dbReference type="NCBI Taxonomy" id="569365"/>
    <lineage>
        <taxon>Eukaryota</taxon>
        <taxon>Fungi</taxon>
        <taxon>Dikarya</taxon>
        <taxon>Ascomycota</taxon>
        <taxon>Pezizomycotina</taxon>
        <taxon>Eurotiomycetes</taxon>
        <taxon>Chaetothyriomycetidae</taxon>
        <taxon>Chaetothyriales</taxon>
        <taxon>Herpotrichiellaceae</taxon>
        <taxon>Cladophialophora</taxon>
    </lineage>
</organism>
<dbReference type="PROSITE" id="PS00036">
    <property type="entry name" value="BZIP_BASIC"/>
    <property type="match status" value="1"/>
</dbReference>
<dbReference type="GeneID" id="27345253"/>
<feature type="region of interest" description="Disordered" evidence="1">
    <location>
        <begin position="410"/>
        <end position="543"/>
    </location>
</feature>
<dbReference type="RefSeq" id="XP_016250524.1">
    <property type="nucleotide sequence ID" value="XM_016393005.1"/>
</dbReference>
<feature type="compositionally biased region" description="Pro residues" evidence="1">
    <location>
        <begin position="512"/>
        <end position="521"/>
    </location>
</feature>
<sequence length="543" mass="58304">MSPSPPPADHPSITTPTTAAGHISQPQPSGGSAESSRPSTASVIRTEPYGGYGGIASGRVMTDVGLGISSRRHSAESSVQTPSKAFGVHSILNPSVEPQDTASPDVQPAARPAMNLSHSLIPAPAESPRSRKRTDPRSPPREFELGSGRLGRRVLTPKSPALRAASLGSRRNPAFHSTIQPLQPPPGTGSRLYTAEPGQYQTSEIPPLPPLALATGAHLSGMVPPESGQPRSAHVQESPIARGVEPAITSQADRPSTVQPPYGNRDHPSPGYRYGIPKPPPAQAPAPFRTISAGGGGLYIHETPGHHGPHEGYQQGPASYQMTLDTDQGPMNIPVELDLQQASKVADEKRKRNAGASARFRARRKEKEKEASQTIAGLQQELRDLIEERDHYLSERNYFRDLAMRYVSGTQMLPRPESPQQRRLATANVGVPHAPGGLLETPTVSDESSRERTDPGPSTQRRRTGDYQPSFTSRHTHSPPPPGYGTGFPSQPPPPLPPPPVPSMFATSRTLPPGPPPPPPVTRSQSYDPFRRDPFDRSWNSGR</sequence>
<dbReference type="GO" id="GO:0003700">
    <property type="term" value="F:DNA-binding transcription factor activity"/>
    <property type="evidence" value="ECO:0007669"/>
    <property type="project" value="InterPro"/>
</dbReference>
<gene>
    <name evidence="3" type="ORF">PV07_06059</name>
</gene>
<feature type="compositionally biased region" description="Polar residues" evidence="1">
    <location>
        <begin position="248"/>
        <end position="259"/>
    </location>
</feature>
<protein>
    <recommendedName>
        <fullName evidence="2">BZIP domain-containing protein</fullName>
    </recommendedName>
</protein>
<dbReference type="VEuPathDB" id="FungiDB:PV07_06059"/>
<evidence type="ECO:0000313" key="3">
    <source>
        <dbReference type="EMBL" id="KIW30308.1"/>
    </source>
</evidence>
<feature type="region of interest" description="Disordered" evidence="1">
    <location>
        <begin position="343"/>
        <end position="375"/>
    </location>
</feature>
<dbReference type="CDD" id="cd14705">
    <property type="entry name" value="bZIP_Zip1"/>
    <property type="match status" value="1"/>
</dbReference>
<feature type="region of interest" description="Disordered" evidence="1">
    <location>
        <begin position="1"/>
        <end position="57"/>
    </location>
</feature>
<feature type="region of interest" description="Disordered" evidence="1">
    <location>
        <begin position="244"/>
        <end position="331"/>
    </location>
</feature>
<dbReference type="OrthoDB" id="2247093at2759"/>
<dbReference type="EMBL" id="KN847042">
    <property type="protein sequence ID" value="KIW30308.1"/>
    <property type="molecule type" value="Genomic_DNA"/>
</dbReference>
<feature type="compositionally biased region" description="Basic and acidic residues" evidence="1">
    <location>
        <begin position="133"/>
        <end position="144"/>
    </location>
</feature>
<evidence type="ECO:0000256" key="1">
    <source>
        <dbReference type="SAM" id="MobiDB-lite"/>
    </source>
</evidence>
<feature type="domain" description="BZIP" evidence="2">
    <location>
        <begin position="349"/>
        <end position="363"/>
    </location>
</feature>
<feature type="compositionally biased region" description="Polar residues" evidence="1">
    <location>
        <begin position="92"/>
        <end position="104"/>
    </location>
</feature>
<evidence type="ECO:0000259" key="2">
    <source>
        <dbReference type="PROSITE" id="PS00036"/>
    </source>
</evidence>
<reference evidence="3 4" key="1">
    <citation type="submission" date="2015-01" db="EMBL/GenBank/DDBJ databases">
        <title>The Genome Sequence of Cladophialophora immunda CBS83496.</title>
        <authorList>
            <consortium name="The Broad Institute Genomics Platform"/>
            <person name="Cuomo C."/>
            <person name="de Hoog S."/>
            <person name="Gorbushina A."/>
            <person name="Stielow B."/>
            <person name="Teixiera M."/>
            <person name="Abouelleil A."/>
            <person name="Chapman S.B."/>
            <person name="Priest M."/>
            <person name="Young S.K."/>
            <person name="Wortman J."/>
            <person name="Nusbaum C."/>
            <person name="Birren B."/>
        </authorList>
    </citation>
    <scope>NUCLEOTIDE SEQUENCE [LARGE SCALE GENOMIC DNA]</scope>
    <source>
        <strain evidence="3 4">CBS 83496</strain>
    </source>
</reference>
<proteinExistence type="predicted"/>
<dbReference type="HOGENOM" id="CLU_527858_0_0_1"/>
<feature type="region of interest" description="Disordered" evidence="1">
    <location>
        <begin position="218"/>
        <end position="237"/>
    </location>
</feature>
<feature type="compositionally biased region" description="Polar residues" evidence="1">
    <location>
        <begin position="316"/>
        <end position="326"/>
    </location>
</feature>
<feature type="compositionally biased region" description="Pro residues" evidence="1">
    <location>
        <begin position="490"/>
        <end position="502"/>
    </location>
</feature>
<feature type="region of interest" description="Disordered" evidence="1">
    <location>
        <begin position="70"/>
        <end position="194"/>
    </location>
</feature>
<name>A0A0D2CGP6_9EURO</name>